<dbReference type="PANTHER" id="PTHR47843">
    <property type="entry name" value="BTB DOMAIN-CONTAINING PROTEIN-RELATED"/>
    <property type="match status" value="1"/>
</dbReference>
<dbReference type="InterPro" id="IPR000210">
    <property type="entry name" value="BTB/POZ_dom"/>
</dbReference>
<dbReference type="SUPFAM" id="SSF54695">
    <property type="entry name" value="POZ domain"/>
    <property type="match status" value="1"/>
</dbReference>
<organism evidence="3 4">
    <name type="scientific">Hyaloscypha hepaticicola</name>
    <dbReference type="NCBI Taxonomy" id="2082293"/>
    <lineage>
        <taxon>Eukaryota</taxon>
        <taxon>Fungi</taxon>
        <taxon>Dikarya</taxon>
        <taxon>Ascomycota</taxon>
        <taxon>Pezizomycotina</taxon>
        <taxon>Leotiomycetes</taxon>
        <taxon>Helotiales</taxon>
        <taxon>Hyaloscyphaceae</taxon>
        <taxon>Hyaloscypha</taxon>
    </lineage>
</organism>
<evidence type="ECO:0000313" key="4">
    <source>
        <dbReference type="Proteomes" id="UP000235672"/>
    </source>
</evidence>
<feature type="region of interest" description="Disordered" evidence="1">
    <location>
        <begin position="1"/>
        <end position="24"/>
    </location>
</feature>
<dbReference type="InterPro" id="IPR011333">
    <property type="entry name" value="SKP1/BTB/POZ_sf"/>
</dbReference>
<dbReference type="OrthoDB" id="6359816at2759"/>
<dbReference type="STRING" id="1745343.A0A2J6QDG5"/>
<dbReference type="CDD" id="cd18186">
    <property type="entry name" value="BTB_POZ_ZBTB_KLHL-like"/>
    <property type="match status" value="1"/>
</dbReference>
<dbReference type="Proteomes" id="UP000235672">
    <property type="component" value="Unassembled WGS sequence"/>
</dbReference>
<dbReference type="Pfam" id="PF00651">
    <property type="entry name" value="BTB"/>
    <property type="match status" value="1"/>
</dbReference>
<dbReference type="PANTHER" id="PTHR47843:SF2">
    <property type="entry name" value="BTB DOMAIN-CONTAINING PROTEIN"/>
    <property type="match status" value="1"/>
</dbReference>
<dbReference type="PROSITE" id="PS50097">
    <property type="entry name" value="BTB"/>
    <property type="match status" value="1"/>
</dbReference>
<evidence type="ECO:0000256" key="1">
    <source>
        <dbReference type="SAM" id="MobiDB-lite"/>
    </source>
</evidence>
<feature type="domain" description="BTB" evidence="2">
    <location>
        <begin position="37"/>
        <end position="96"/>
    </location>
</feature>
<evidence type="ECO:0000259" key="2">
    <source>
        <dbReference type="PROSITE" id="PS50097"/>
    </source>
</evidence>
<keyword evidence="4" id="KW-1185">Reference proteome</keyword>
<evidence type="ECO:0000313" key="3">
    <source>
        <dbReference type="EMBL" id="PMD24296.1"/>
    </source>
</evidence>
<dbReference type="AlphaFoldDB" id="A0A2J6QDG5"/>
<proteinExistence type="predicted"/>
<gene>
    <name evidence="3" type="ORF">NA56DRAFT_595712</name>
</gene>
<dbReference type="Gene3D" id="3.30.710.10">
    <property type="entry name" value="Potassium Channel Kv1.1, Chain A"/>
    <property type="match status" value="1"/>
</dbReference>
<protein>
    <recommendedName>
        <fullName evidence="2">BTB domain-containing protein</fullName>
    </recommendedName>
</protein>
<accession>A0A2J6QDG5</accession>
<feature type="compositionally biased region" description="Basic and acidic residues" evidence="1">
    <location>
        <begin position="9"/>
        <end position="21"/>
    </location>
</feature>
<sequence>MVAAAAMDKVADGSRRLRPSEENMAETTPYIDGMGIEMVHIYVGPSKKLYRLHKANLCTRIPYFDKMFNGNFKEASNNIANLTEDDPASFDLLAEWANHPTTSKSPRSIRELTTIKLKGGNEVARWDPVGFYSLAEKYCLPELQDIIMDALIQHHKVQNELPSVGFVVRAYKNTSTGSPLTRYCAESIFWVMERGAEDDRWPTKDVAHLFQELPTFASEYISLQRKRAVTRVVAVDPRDAPPCNFHTHDLSKLCAGNPKKRKNLESERWDWKKRQHLEDSGLAVLQDFDFDSFLHGD</sequence>
<dbReference type="EMBL" id="KZ613473">
    <property type="protein sequence ID" value="PMD24296.1"/>
    <property type="molecule type" value="Genomic_DNA"/>
</dbReference>
<name>A0A2J6QDG5_9HELO</name>
<reference evidence="3 4" key="1">
    <citation type="submission" date="2016-05" db="EMBL/GenBank/DDBJ databases">
        <title>A degradative enzymes factory behind the ericoid mycorrhizal symbiosis.</title>
        <authorList>
            <consortium name="DOE Joint Genome Institute"/>
            <person name="Martino E."/>
            <person name="Morin E."/>
            <person name="Grelet G."/>
            <person name="Kuo A."/>
            <person name="Kohler A."/>
            <person name="Daghino S."/>
            <person name="Barry K."/>
            <person name="Choi C."/>
            <person name="Cichocki N."/>
            <person name="Clum A."/>
            <person name="Copeland A."/>
            <person name="Hainaut M."/>
            <person name="Haridas S."/>
            <person name="Labutti K."/>
            <person name="Lindquist E."/>
            <person name="Lipzen A."/>
            <person name="Khouja H.-R."/>
            <person name="Murat C."/>
            <person name="Ohm R."/>
            <person name="Olson A."/>
            <person name="Spatafora J."/>
            <person name="Veneault-Fourrey C."/>
            <person name="Henrissat B."/>
            <person name="Grigoriev I."/>
            <person name="Martin F."/>
            <person name="Perotto S."/>
        </authorList>
    </citation>
    <scope>NUCLEOTIDE SEQUENCE [LARGE SCALE GENOMIC DNA]</scope>
    <source>
        <strain evidence="3 4">UAMH 7357</strain>
    </source>
</reference>